<evidence type="ECO:0000256" key="1">
    <source>
        <dbReference type="SAM" id="MobiDB-lite"/>
    </source>
</evidence>
<organism evidence="2 3">
    <name type="scientific">Streptomyces kronopolitis</name>
    <dbReference type="NCBI Taxonomy" id="1612435"/>
    <lineage>
        <taxon>Bacteria</taxon>
        <taxon>Bacillati</taxon>
        <taxon>Actinomycetota</taxon>
        <taxon>Actinomycetes</taxon>
        <taxon>Kitasatosporales</taxon>
        <taxon>Streptomycetaceae</taxon>
        <taxon>Streptomyces</taxon>
    </lineage>
</organism>
<dbReference type="Pfam" id="PF13822">
    <property type="entry name" value="ACC_epsilon"/>
    <property type="match status" value="1"/>
</dbReference>
<feature type="region of interest" description="Disordered" evidence="1">
    <location>
        <begin position="1"/>
        <end position="95"/>
    </location>
</feature>
<comment type="caution">
    <text evidence="2">The sequence shown here is derived from an EMBL/GenBank/DDBJ whole genome shotgun (WGS) entry which is preliminary data.</text>
</comment>
<evidence type="ECO:0000313" key="2">
    <source>
        <dbReference type="EMBL" id="GGN57296.1"/>
    </source>
</evidence>
<feature type="compositionally biased region" description="Polar residues" evidence="1">
    <location>
        <begin position="1"/>
        <end position="14"/>
    </location>
</feature>
<reference evidence="3" key="1">
    <citation type="journal article" date="2019" name="Int. J. Syst. Evol. Microbiol.">
        <title>The Global Catalogue of Microorganisms (GCM) 10K type strain sequencing project: providing services to taxonomists for standard genome sequencing and annotation.</title>
        <authorList>
            <consortium name="The Broad Institute Genomics Platform"/>
            <consortium name="The Broad Institute Genome Sequencing Center for Infectious Disease"/>
            <person name="Wu L."/>
            <person name="Ma J."/>
        </authorList>
    </citation>
    <scope>NUCLEOTIDE SEQUENCE [LARGE SCALE GENOMIC DNA]</scope>
    <source>
        <strain evidence="3">CGMCC 4.7323</strain>
    </source>
</reference>
<evidence type="ECO:0008006" key="4">
    <source>
        <dbReference type="Google" id="ProtNLM"/>
    </source>
</evidence>
<proteinExistence type="predicted"/>
<sequence length="152" mass="15203">MDPHMSTTTDASTVTGETGPAGPGALLAAATPLVEQPPTAAGAAAAGAGTPADGRTPRDGSGPAQGHTALDGTPLADGSPVSEEPPGSWLRIEKGSADPEEIAALTVVLCDRIAALRALAAPADTGEEPTGRLHGRRHRPHRSACWSGCWSC</sequence>
<name>A0ABQ2JX00_9ACTN</name>
<gene>
    <name evidence="2" type="ORF">GCM10012285_52500</name>
</gene>
<dbReference type="InterPro" id="IPR032716">
    <property type="entry name" value="ACC_epsilon"/>
</dbReference>
<keyword evidence="3" id="KW-1185">Reference proteome</keyword>
<accession>A0ABQ2JX00</accession>
<dbReference type="Proteomes" id="UP000600080">
    <property type="component" value="Unassembled WGS sequence"/>
</dbReference>
<evidence type="ECO:0000313" key="3">
    <source>
        <dbReference type="Proteomes" id="UP000600080"/>
    </source>
</evidence>
<feature type="compositionally biased region" description="Low complexity" evidence="1">
    <location>
        <begin position="15"/>
        <end position="52"/>
    </location>
</feature>
<protein>
    <recommendedName>
        <fullName evidence="4">Acyl-CoA carboxylase subunit epsilon</fullName>
    </recommendedName>
</protein>
<dbReference type="EMBL" id="BMND01000028">
    <property type="protein sequence ID" value="GGN57296.1"/>
    <property type="molecule type" value="Genomic_DNA"/>
</dbReference>